<dbReference type="GeneID" id="68871763"/>
<dbReference type="InterPro" id="IPR029058">
    <property type="entry name" value="AB_hydrolase_fold"/>
</dbReference>
<dbReference type="GO" id="GO:0016020">
    <property type="term" value="C:membrane"/>
    <property type="evidence" value="ECO:0007669"/>
    <property type="project" value="TreeGrafter"/>
</dbReference>
<protein>
    <submittedName>
        <fullName evidence="2">Alpha/beta hydrolase</fullName>
    </submittedName>
</protein>
<reference evidence="2 3" key="1">
    <citation type="submission" date="2014-01" db="EMBL/GenBank/DDBJ databases">
        <title>Sulfitobacter sp. H3 (MCCC 1A00686) Genome Sequencing.</title>
        <authorList>
            <person name="Lai Q."/>
            <person name="Hong Z."/>
        </authorList>
    </citation>
    <scope>NUCLEOTIDE SEQUENCE [LARGE SCALE GENOMIC DNA]</scope>
    <source>
        <strain evidence="2 3">H3</strain>
    </source>
</reference>
<dbReference type="PANTHER" id="PTHR43798">
    <property type="entry name" value="MONOACYLGLYCEROL LIPASE"/>
    <property type="match status" value="1"/>
</dbReference>
<keyword evidence="2" id="KW-0378">Hydrolase</keyword>
<dbReference type="PANTHER" id="PTHR43798:SF33">
    <property type="entry name" value="HYDROLASE, PUTATIVE (AFU_ORTHOLOGUE AFUA_2G14860)-RELATED"/>
    <property type="match status" value="1"/>
</dbReference>
<evidence type="ECO:0000313" key="2">
    <source>
        <dbReference type="EMBL" id="KEJ97209.1"/>
    </source>
</evidence>
<keyword evidence="3" id="KW-1185">Reference proteome</keyword>
<evidence type="ECO:0000313" key="3">
    <source>
        <dbReference type="Proteomes" id="UP000027746"/>
    </source>
</evidence>
<dbReference type="GO" id="GO:0046464">
    <property type="term" value="P:acylglycerol catabolic process"/>
    <property type="evidence" value="ECO:0007669"/>
    <property type="project" value="TreeGrafter"/>
</dbReference>
<dbReference type="PRINTS" id="PR00412">
    <property type="entry name" value="EPOXHYDRLASE"/>
</dbReference>
<dbReference type="PRINTS" id="PR00111">
    <property type="entry name" value="ABHYDROLASE"/>
</dbReference>
<proteinExistence type="predicted"/>
<name>A0A073J5F9_9RHOB</name>
<dbReference type="InterPro" id="IPR050266">
    <property type="entry name" value="AB_hydrolase_sf"/>
</dbReference>
<dbReference type="EMBL" id="JAMD01000002">
    <property type="protein sequence ID" value="KEJ97209.1"/>
    <property type="molecule type" value="Genomic_DNA"/>
</dbReference>
<evidence type="ECO:0000259" key="1">
    <source>
        <dbReference type="Pfam" id="PF00561"/>
    </source>
</evidence>
<dbReference type="InterPro" id="IPR000639">
    <property type="entry name" value="Epox_hydrolase-like"/>
</dbReference>
<feature type="domain" description="AB hydrolase-1" evidence="1">
    <location>
        <begin position="60"/>
        <end position="292"/>
    </location>
</feature>
<dbReference type="AlphaFoldDB" id="A0A073J5F9"/>
<gene>
    <name evidence="2" type="ORF">SUH3_10565</name>
</gene>
<accession>A0A073J5F9</accession>
<dbReference type="RefSeq" id="WP_037922978.1">
    <property type="nucleotide sequence ID" value="NZ_CP054599.1"/>
</dbReference>
<dbReference type="OrthoDB" id="7267294at2"/>
<dbReference type="SUPFAM" id="SSF53474">
    <property type="entry name" value="alpha/beta-Hydrolases"/>
    <property type="match status" value="1"/>
</dbReference>
<sequence length="307" mass="33978">MIGWVLLLLAVVIAIPLVIELTRKRMTQDTRRDALGKFATLSQGVVHYDWLGPTRGPVCVCIHGLTTSSYVWGGLARGLALMGFRILIFDHYGRGYSDRPKAAHDDAFYLTELEELLAHENVGGDITLIGYSMGGAIATLFAANHPDRVRQLILLAPAGMGLVRSRLNRFITQTPLIGDWLMLAFFPRQLRKGIRSEAAFKTQVENIGDKQQAELNWRGFVPAVLSSLRGVLGHNLKAEHQIIHRAGIPVLAIWGREDTVISMSSVGVLAEWSRNAHQEVIDGATHALTYTHADQVLQIIRDNPPKL</sequence>
<organism evidence="2 3">
    <name type="scientific">Pseudosulfitobacter pseudonitzschiae</name>
    <dbReference type="NCBI Taxonomy" id="1402135"/>
    <lineage>
        <taxon>Bacteria</taxon>
        <taxon>Pseudomonadati</taxon>
        <taxon>Pseudomonadota</taxon>
        <taxon>Alphaproteobacteria</taxon>
        <taxon>Rhodobacterales</taxon>
        <taxon>Roseobacteraceae</taxon>
        <taxon>Pseudosulfitobacter</taxon>
    </lineage>
</organism>
<dbReference type="Gene3D" id="3.40.50.1820">
    <property type="entry name" value="alpha/beta hydrolase"/>
    <property type="match status" value="1"/>
</dbReference>
<dbReference type="InterPro" id="IPR000073">
    <property type="entry name" value="AB_hydrolase_1"/>
</dbReference>
<dbReference type="Pfam" id="PF00561">
    <property type="entry name" value="Abhydrolase_1"/>
    <property type="match status" value="1"/>
</dbReference>
<dbReference type="Proteomes" id="UP000027746">
    <property type="component" value="Unassembled WGS sequence"/>
</dbReference>
<comment type="caution">
    <text evidence="2">The sequence shown here is derived from an EMBL/GenBank/DDBJ whole genome shotgun (WGS) entry which is preliminary data.</text>
</comment>
<dbReference type="GO" id="GO:0047372">
    <property type="term" value="F:monoacylglycerol lipase activity"/>
    <property type="evidence" value="ECO:0007669"/>
    <property type="project" value="TreeGrafter"/>
</dbReference>